<dbReference type="OrthoDB" id="10263272at2759"/>
<keyword evidence="9" id="KW-1185">Reference proteome</keyword>
<dbReference type="Gene3D" id="2.130.10.10">
    <property type="entry name" value="YVTN repeat-like/Quinoprotein amine dehydrogenase"/>
    <property type="match status" value="1"/>
</dbReference>
<feature type="compositionally biased region" description="Basic and acidic residues" evidence="7">
    <location>
        <begin position="34"/>
        <end position="45"/>
    </location>
</feature>
<evidence type="ECO:0000256" key="2">
    <source>
        <dbReference type="ARBA" id="ARBA00022618"/>
    </source>
</evidence>
<dbReference type="InParanoid" id="A2EGL2"/>
<keyword evidence="3" id="KW-0677">Repeat</keyword>
<evidence type="ECO:0008006" key="10">
    <source>
        <dbReference type="Google" id="ProtNLM"/>
    </source>
</evidence>
<gene>
    <name evidence="8" type="ORF">TVAG_308130</name>
</gene>
<dbReference type="InterPro" id="IPR015943">
    <property type="entry name" value="WD40/YVTN_repeat-like_dom_sf"/>
</dbReference>
<dbReference type="VEuPathDB" id="TrichDB:TVAG_308130"/>
<feature type="repeat" description="WD" evidence="6">
    <location>
        <begin position="331"/>
        <end position="363"/>
    </location>
</feature>
<keyword evidence="2" id="KW-0132">Cell division</keyword>
<dbReference type="KEGG" id="tva:4766105"/>
<dbReference type="PANTHER" id="PTHR19918">
    <property type="entry name" value="CELL DIVISION CYCLE 20 CDC20 FIZZY -RELATED"/>
    <property type="match status" value="1"/>
</dbReference>
<keyword evidence="4" id="KW-0498">Mitosis</keyword>
<evidence type="ECO:0000313" key="9">
    <source>
        <dbReference type="Proteomes" id="UP000001542"/>
    </source>
</evidence>
<evidence type="ECO:0000313" key="8">
    <source>
        <dbReference type="EMBL" id="EAY08207.1"/>
    </source>
</evidence>
<name>A2EGL2_TRIV3</name>
<protein>
    <recommendedName>
        <fullName evidence="10">Anaphase-promoting complex subunit 4 WD40 domain-containing protein</fullName>
    </recommendedName>
</protein>
<evidence type="ECO:0000256" key="7">
    <source>
        <dbReference type="SAM" id="MobiDB-lite"/>
    </source>
</evidence>
<keyword evidence="1 6" id="KW-0853">WD repeat</keyword>
<dbReference type="SMR" id="A2EGL2"/>
<feature type="compositionally biased region" description="Basic residues" evidence="7">
    <location>
        <begin position="1"/>
        <end position="11"/>
    </location>
</feature>
<dbReference type="STRING" id="5722.A2EGL2"/>
<dbReference type="GO" id="GO:0051301">
    <property type="term" value="P:cell division"/>
    <property type="evidence" value="ECO:0007669"/>
    <property type="project" value="UniProtKB-KW"/>
</dbReference>
<keyword evidence="5" id="KW-0131">Cell cycle</keyword>
<dbReference type="PROSITE" id="PS50294">
    <property type="entry name" value="WD_REPEATS_REGION"/>
    <property type="match status" value="2"/>
</dbReference>
<dbReference type="SMART" id="SM00320">
    <property type="entry name" value="WD40"/>
    <property type="match status" value="3"/>
</dbReference>
<dbReference type="GO" id="GO:0031145">
    <property type="term" value="P:anaphase-promoting complex-dependent catabolic process"/>
    <property type="evidence" value="ECO:0000318"/>
    <property type="project" value="GO_Central"/>
</dbReference>
<evidence type="ECO:0000256" key="1">
    <source>
        <dbReference type="ARBA" id="ARBA00022574"/>
    </source>
</evidence>
<dbReference type="PANTHER" id="PTHR19918:SF8">
    <property type="entry name" value="FI02843P"/>
    <property type="match status" value="1"/>
</dbReference>
<dbReference type="GO" id="GO:0005680">
    <property type="term" value="C:anaphase-promoting complex"/>
    <property type="evidence" value="ECO:0000318"/>
    <property type="project" value="GO_Central"/>
</dbReference>
<proteinExistence type="predicted"/>
<dbReference type="InterPro" id="IPR033010">
    <property type="entry name" value="Cdc20/Fizzy"/>
</dbReference>
<dbReference type="GO" id="GO:0010997">
    <property type="term" value="F:anaphase-promoting complex binding"/>
    <property type="evidence" value="ECO:0000318"/>
    <property type="project" value="GO_Central"/>
</dbReference>
<evidence type="ECO:0000256" key="6">
    <source>
        <dbReference type="PROSITE-ProRule" id="PRU00221"/>
    </source>
</evidence>
<dbReference type="EMBL" id="DS113383">
    <property type="protein sequence ID" value="EAY08207.1"/>
    <property type="molecule type" value="Genomic_DNA"/>
</dbReference>
<dbReference type="Proteomes" id="UP000001542">
    <property type="component" value="Unassembled WGS sequence"/>
</dbReference>
<dbReference type="InterPro" id="IPR001680">
    <property type="entry name" value="WD40_rpt"/>
</dbReference>
<evidence type="ECO:0000256" key="4">
    <source>
        <dbReference type="ARBA" id="ARBA00022776"/>
    </source>
</evidence>
<dbReference type="GO" id="GO:1990757">
    <property type="term" value="F:ubiquitin ligase activator activity"/>
    <property type="evidence" value="ECO:0000318"/>
    <property type="project" value="GO_Central"/>
</dbReference>
<dbReference type="PROSITE" id="PS50082">
    <property type="entry name" value="WD_REPEATS_2"/>
    <property type="match status" value="2"/>
</dbReference>
<dbReference type="Pfam" id="PF00400">
    <property type="entry name" value="WD40"/>
    <property type="match status" value="2"/>
</dbReference>
<evidence type="ECO:0000256" key="3">
    <source>
        <dbReference type="ARBA" id="ARBA00022737"/>
    </source>
</evidence>
<dbReference type="SUPFAM" id="SSF50978">
    <property type="entry name" value="WD40 repeat-like"/>
    <property type="match status" value="1"/>
</dbReference>
<dbReference type="GO" id="GO:1905786">
    <property type="term" value="P:positive regulation of anaphase-promoting complex-dependent catabolic process"/>
    <property type="evidence" value="ECO:0000318"/>
    <property type="project" value="GO_Central"/>
</dbReference>
<organism evidence="8 9">
    <name type="scientific">Trichomonas vaginalis (strain ATCC PRA-98 / G3)</name>
    <dbReference type="NCBI Taxonomy" id="412133"/>
    <lineage>
        <taxon>Eukaryota</taxon>
        <taxon>Metamonada</taxon>
        <taxon>Parabasalia</taxon>
        <taxon>Trichomonadida</taxon>
        <taxon>Trichomonadidae</taxon>
        <taxon>Trichomonas</taxon>
    </lineage>
</organism>
<dbReference type="InterPro" id="IPR036322">
    <property type="entry name" value="WD40_repeat_dom_sf"/>
</dbReference>
<reference evidence="8" key="2">
    <citation type="journal article" date="2007" name="Science">
        <title>Draft genome sequence of the sexually transmitted pathogen Trichomonas vaginalis.</title>
        <authorList>
            <person name="Carlton J.M."/>
            <person name="Hirt R.P."/>
            <person name="Silva J.C."/>
            <person name="Delcher A.L."/>
            <person name="Schatz M."/>
            <person name="Zhao Q."/>
            <person name="Wortman J.R."/>
            <person name="Bidwell S.L."/>
            <person name="Alsmark U.C.M."/>
            <person name="Besteiro S."/>
            <person name="Sicheritz-Ponten T."/>
            <person name="Noel C.J."/>
            <person name="Dacks J.B."/>
            <person name="Foster P.G."/>
            <person name="Simillion C."/>
            <person name="Van de Peer Y."/>
            <person name="Miranda-Saavedra D."/>
            <person name="Barton G.J."/>
            <person name="Westrop G.D."/>
            <person name="Mueller S."/>
            <person name="Dessi D."/>
            <person name="Fiori P.L."/>
            <person name="Ren Q."/>
            <person name="Paulsen I."/>
            <person name="Zhang H."/>
            <person name="Bastida-Corcuera F.D."/>
            <person name="Simoes-Barbosa A."/>
            <person name="Brown M.T."/>
            <person name="Hayes R.D."/>
            <person name="Mukherjee M."/>
            <person name="Okumura C.Y."/>
            <person name="Schneider R."/>
            <person name="Smith A.J."/>
            <person name="Vanacova S."/>
            <person name="Villalvazo M."/>
            <person name="Haas B.J."/>
            <person name="Pertea M."/>
            <person name="Feldblyum T.V."/>
            <person name="Utterback T.R."/>
            <person name="Shu C.L."/>
            <person name="Osoegawa K."/>
            <person name="de Jong P.J."/>
            <person name="Hrdy I."/>
            <person name="Horvathova L."/>
            <person name="Zubacova Z."/>
            <person name="Dolezal P."/>
            <person name="Malik S.B."/>
            <person name="Logsdon J.M. Jr."/>
            <person name="Henze K."/>
            <person name="Gupta A."/>
            <person name="Wang C.C."/>
            <person name="Dunne R.L."/>
            <person name="Upcroft J.A."/>
            <person name="Upcroft P."/>
            <person name="White O."/>
            <person name="Salzberg S.L."/>
            <person name="Tang P."/>
            <person name="Chiu C.-H."/>
            <person name="Lee Y.-S."/>
            <person name="Embley T.M."/>
            <person name="Coombs G.H."/>
            <person name="Mottram J.C."/>
            <person name="Tachezy J."/>
            <person name="Fraser-Liggett C.M."/>
            <person name="Johnson P.J."/>
        </authorList>
    </citation>
    <scope>NUCLEOTIDE SEQUENCE [LARGE SCALE GENOMIC DNA]</scope>
    <source>
        <strain evidence="8">G3</strain>
    </source>
</reference>
<dbReference type="VEuPathDB" id="TrichDB:TVAGG3_0539820"/>
<dbReference type="AlphaFoldDB" id="A2EGL2"/>
<accession>A2EGL2</accession>
<sequence length="383" mass="42813">MLTLVPHRRIPMSKERSQSYIEGELTKQQGSPFNKDRFVNSERKTPTKSPSPAYKSPSCSNFRESPMKSPISTPKKEKKYQVTDTTLDAPNIIDLEVNQIMSFNSAGHLAVALGQHVYIWRSGDVEYYMNAIVSIDALDWYDNDTLVIAPNGHVELWGVTSKRCARRLQQHSGRVNCIACTSGKIATAGTDKLINISDLKTFKTETLIGHKSEIVSLAWSPDGVILASADKSGILTIWSNRKRKRIQLKLPISSIAWLSQTTIAVGCKNDEGTLKLVNILYPNEEEIPSIQTGQPISYISWTPVRGIFVAHRILPFDVELYGRDLVKIDEFQGHDGPIMQVICTSDGSYAASIAADEKIKLWNFININTLDRAQSAQFFPTIR</sequence>
<dbReference type="eggNOG" id="KOG0305">
    <property type="taxonomic scope" value="Eukaryota"/>
</dbReference>
<reference evidence="8" key="1">
    <citation type="submission" date="2006-10" db="EMBL/GenBank/DDBJ databases">
        <authorList>
            <person name="Amadeo P."/>
            <person name="Zhao Q."/>
            <person name="Wortman J."/>
            <person name="Fraser-Liggett C."/>
            <person name="Carlton J."/>
        </authorList>
    </citation>
    <scope>NUCLEOTIDE SEQUENCE</scope>
    <source>
        <strain evidence="8">G3</strain>
    </source>
</reference>
<feature type="repeat" description="WD" evidence="6">
    <location>
        <begin position="207"/>
        <end position="248"/>
    </location>
</feature>
<evidence type="ECO:0000256" key="5">
    <source>
        <dbReference type="ARBA" id="ARBA00023306"/>
    </source>
</evidence>
<dbReference type="RefSeq" id="XP_001320430.1">
    <property type="nucleotide sequence ID" value="XM_001320395.1"/>
</dbReference>
<feature type="region of interest" description="Disordered" evidence="7">
    <location>
        <begin position="1"/>
        <end position="82"/>
    </location>
</feature>